<dbReference type="Proteomes" id="UP000559962">
    <property type="component" value="Unassembled WGS sequence"/>
</dbReference>
<name>A0A847J0Y4_9LACT</name>
<protein>
    <recommendedName>
        <fullName evidence="4">Lipoprotein</fullName>
    </recommendedName>
</protein>
<reference evidence="2 3" key="1">
    <citation type="journal article" date="2020" name="Biotechnol. Biofuels">
        <title>New insights from the biogas microbiome by comprehensive genome-resolved metagenomics of nearly 1600 species originating from multiple anaerobic digesters.</title>
        <authorList>
            <person name="Campanaro S."/>
            <person name="Treu L."/>
            <person name="Rodriguez-R L.M."/>
            <person name="Kovalovszki A."/>
            <person name="Ziels R.M."/>
            <person name="Maus I."/>
            <person name="Zhu X."/>
            <person name="Kougias P.G."/>
            <person name="Basile A."/>
            <person name="Luo G."/>
            <person name="Schluter A."/>
            <person name="Konstantinidis K.T."/>
            <person name="Angelidaki I."/>
        </authorList>
    </citation>
    <scope>NUCLEOTIDE SEQUENCE [LARGE SCALE GENOMIC DNA]</scope>
    <source>
        <strain evidence="2">AS27yjCOA_61</strain>
    </source>
</reference>
<evidence type="ECO:0000313" key="3">
    <source>
        <dbReference type="Proteomes" id="UP000559962"/>
    </source>
</evidence>
<keyword evidence="1" id="KW-0175">Coiled coil</keyword>
<dbReference type="EMBL" id="JAAYVO010000038">
    <property type="protein sequence ID" value="NLH34997.1"/>
    <property type="molecule type" value="Genomic_DNA"/>
</dbReference>
<dbReference type="SUPFAM" id="SSF160704">
    <property type="entry name" value="YehR-like"/>
    <property type="match status" value="1"/>
</dbReference>
<comment type="caution">
    <text evidence="2">The sequence shown here is derived from an EMBL/GenBank/DDBJ whole genome shotgun (WGS) entry which is preliminary data.</text>
</comment>
<gene>
    <name evidence="2" type="ORF">GX453_03055</name>
</gene>
<sequence length="177" mass="19624">MLMLGACGAKEETTVFQQELPSELQGKNLGSSDLKITHKGVKIIKVVSESEIPLTFGLGADELADAKKEIEDNAELSQEEKNNLLAEMEKTTNADPEAQAVEMAKNHDDMYANMSSKGIAVKTKKDKDFYHVTVTVDFVKVDKDKLAQVALPIDFSAVKDYQGVMKELKKVQFKEKK</sequence>
<dbReference type="Gene3D" id="3.30.1830.10">
    <property type="entry name" value="YehR-like"/>
    <property type="match status" value="1"/>
</dbReference>
<evidence type="ECO:0000256" key="1">
    <source>
        <dbReference type="SAM" id="Coils"/>
    </source>
</evidence>
<dbReference type="AlphaFoldDB" id="A0A847J0Y4"/>
<evidence type="ECO:0000313" key="2">
    <source>
        <dbReference type="EMBL" id="NLH34997.1"/>
    </source>
</evidence>
<organism evidence="2 3">
    <name type="scientific">Pseudolactococcus chungangensis</name>
    <dbReference type="NCBI Taxonomy" id="451457"/>
    <lineage>
        <taxon>Bacteria</taxon>
        <taxon>Bacillati</taxon>
        <taxon>Bacillota</taxon>
        <taxon>Bacilli</taxon>
        <taxon>Lactobacillales</taxon>
        <taxon>Streptococcaceae</taxon>
        <taxon>Pseudolactococcus</taxon>
    </lineage>
</organism>
<accession>A0A847J0Y4</accession>
<dbReference type="InterPro" id="IPR036699">
    <property type="entry name" value="YehR-like_sf"/>
</dbReference>
<proteinExistence type="predicted"/>
<evidence type="ECO:0008006" key="4">
    <source>
        <dbReference type="Google" id="ProtNLM"/>
    </source>
</evidence>
<feature type="coiled-coil region" evidence="1">
    <location>
        <begin position="60"/>
        <end position="94"/>
    </location>
</feature>